<dbReference type="PANTHER" id="PTHR30345">
    <property type="entry name" value="RIBOSE-5-PHOSPHATE ISOMERASE B"/>
    <property type="match status" value="1"/>
</dbReference>
<dbReference type="InterPro" id="IPR003500">
    <property type="entry name" value="RpiB_LacA_LacB"/>
</dbReference>
<name>A0A1F5H3I3_9BACT</name>
<dbReference type="PIRSF" id="PIRSF005384">
    <property type="entry name" value="RpiB_LacA_B"/>
    <property type="match status" value="1"/>
</dbReference>
<dbReference type="GO" id="GO:0009052">
    <property type="term" value="P:pentose-phosphate shunt, non-oxidative branch"/>
    <property type="evidence" value="ECO:0007669"/>
    <property type="project" value="TreeGrafter"/>
</dbReference>
<dbReference type="PANTHER" id="PTHR30345:SF2">
    <property type="entry name" value="SUGAR-PHOSPHATE ISOMERASE, RPIB_LACA_LACB FAMILY"/>
    <property type="match status" value="1"/>
</dbReference>
<dbReference type="Gene3D" id="3.40.1400.10">
    <property type="entry name" value="Sugar-phosphate isomerase, RpiB/LacA/LacB"/>
    <property type="match status" value="1"/>
</dbReference>
<proteinExistence type="inferred from homology"/>
<dbReference type="EMBL" id="MFBT01000034">
    <property type="protein sequence ID" value="OGD98604.1"/>
    <property type="molecule type" value="Genomic_DNA"/>
</dbReference>
<sequence length="140" mass="15682">MKIVVASDEKTNLTDSVIKYLREKGHKIILLGDLVRKNGRWVQIGKEAAQKVASNQADQGILFCFSGTGICMAANRFKGARAALCWDAETAKLARKWDNANILCMSLRYTSEEIVKEILNAWFSTGFDEESLNEAHKLDE</sequence>
<evidence type="ECO:0008006" key="4">
    <source>
        <dbReference type="Google" id="ProtNLM"/>
    </source>
</evidence>
<protein>
    <recommendedName>
        <fullName evidence="4">Galactose isomerase</fullName>
    </recommendedName>
</protein>
<evidence type="ECO:0000313" key="2">
    <source>
        <dbReference type="EMBL" id="OGD98604.1"/>
    </source>
</evidence>
<accession>A0A1F5H3I3</accession>
<dbReference type="GO" id="GO:0004751">
    <property type="term" value="F:ribose-5-phosphate isomerase activity"/>
    <property type="evidence" value="ECO:0007669"/>
    <property type="project" value="TreeGrafter"/>
</dbReference>
<organism evidence="2 3">
    <name type="scientific">Candidatus Curtissbacteria bacterium RIFCSPLOWO2_01_FULL_42_50</name>
    <dbReference type="NCBI Taxonomy" id="1797730"/>
    <lineage>
        <taxon>Bacteria</taxon>
        <taxon>Candidatus Curtissiibacteriota</taxon>
    </lineage>
</organism>
<evidence type="ECO:0000256" key="1">
    <source>
        <dbReference type="ARBA" id="ARBA00008754"/>
    </source>
</evidence>
<comment type="similarity">
    <text evidence="1">Belongs to the LacAB/RpiB family.</text>
</comment>
<dbReference type="Proteomes" id="UP000177039">
    <property type="component" value="Unassembled WGS sequence"/>
</dbReference>
<evidence type="ECO:0000313" key="3">
    <source>
        <dbReference type="Proteomes" id="UP000177039"/>
    </source>
</evidence>
<dbReference type="SUPFAM" id="SSF89623">
    <property type="entry name" value="Ribose/Galactose isomerase RpiB/AlsB"/>
    <property type="match status" value="1"/>
</dbReference>
<dbReference type="NCBIfam" id="TIGR00689">
    <property type="entry name" value="rpiB_lacA_lacB"/>
    <property type="match status" value="1"/>
</dbReference>
<dbReference type="InterPro" id="IPR036569">
    <property type="entry name" value="RpiB_LacA_LacB_sf"/>
</dbReference>
<dbReference type="AlphaFoldDB" id="A0A1F5H3I3"/>
<comment type="caution">
    <text evidence="2">The sequence shown here is derived from an EMBL/GenBank/DDBJ whole genome shotgun (WGS) entry which is preliminary data.</text>
</comment>
<gene>
    <name evidence="2" type="ORF">A3B54_05475</name>
</gene>
<reference evidence="2 3" key="1">
    <citation type="journal article" date="2016" name="Nat. Commun.">
        <title>Thousands of microbial genomes shed light on interconnected biogeochemical processes in an aquifer system.</title>
        <authorList>
            <person name="Anantharaman K."/>
            <person name="Brown C.T."/>
            <person name="Hug L.A."/>
            <person name="Sharon I."/>
            <person name="Castelle C.J."/>
            <person name="Probst A.J."/>
            <person name="Thomas B.C."/>
            <person name="Singh A."/>
            <person name="Wilkins M.J."/>
            <person name="Karaoz U."/>
            <person name="Brodie E.L."/>
            <person name="Williams K.H."/>
            <person name="Hubbard S.S."/>
            <person name="Banfield J.F."/>
        </authorList>
    </citation>
    <scope>NUCLEOTIDE SEQUENCE [LARGE SCALE GENOMIC DNA]</scope>
</reference>
<dbReference type="Pfam" id="PF02502">
    <property type="entry name" value="LacAB_rpiB"/>
    <property type="match status" value="1"/>
</dbReference>
<dbReference type="GO" id="GO:0019316">
    <property type="term" value="P:D-allose catabolic process"/>
    <property type="evidence" value="ECO:0007669"/>
    <property type="project" value="TreeGrafter"/>
</dbReference>